<sequence>MSPTSLPAHARRGSRAGVRSHQAILVREQDSQHSGSGCCGRLGESHTELGKAADFSHSRARMEQMGEIYRALIDAAPDLDLVVADPRNIVWLYPAIWRAARNNGLGVGATLRSMGRAGAPVAVVVDGETLFSGRLPESETVVKAVLDRVALRFDA</sequence>
<proteinExistence type="predicted"/>
<reference evidence="2 3" key="1">
    <citation type="submission" date="2013-03" db="EMBL/GenBank/DDBJ databases">
        <title>Salinisphaera dokdonensis CL-ES53 Genome Sequencing.</title>
        <authorList>
            <person name="Li C."/>
            <person name="Lai Q."/>
            <person name="Shao Z."/>
        </authorList>
    </citation>
    <scope>NUCLEOTIDE SEQUENCE [LARGE SCALE GENOMIC DNA]</scope>
    <source>
        <strain evidence="2 3">CL-ES53</strain>
    </source>
</reference>
<protein>
    <submittedName>
        <fullName evidence="2">Uncharacterized protein</fullName>
    </submittedName>
</protein>
<organism evidence="2 3">
    <name type="scientific">Salinisphaera dokdonensis CL-ES53</name>
    <dbReference type="NCBI Taxonomy" id="1304272"/>
    <lineage>
        <taxon>Bacteria</taxon>
        <taxon>Pseudomonadati</taxon>
        <taxon>Pseudomonadota</taxon>
        <taxon>Gammaproteobacteria</taxon>
        <taxon>Salinisphaerales</taxon>
        <taxon>Salinisphaeraceae</taxon>
        <taxon>Salinisphaera</taxon>
    </lineage>
</organism>
<gene>
    <name evidence="2" type="ORF">SADO_04220</name>
</gene>
<dbReference type="EMBL" id="APND01000001">
    <property type="protein sequence ID" value="MES1928433.1"/>
    <property type="molecule type" value="Genomic_DNA"/>
</dbReference>
<evidence type="ECO:0000313" key="2">
    <source>
        <dbReference type="EMBL" id="MES1928433.1"/>
    </source>
</evidence>
<feature type="region of interest" description="Disordered" evidence="1">
    <location>
        <begin position="1"/>
        <end position="20"/>
    </location>
</feature>
<evidence type="ECO:0000313" key="3">
    <source>
        <dbReference type="Proteomes" id="UP001460888"/>
    </source>
</evidence>
<dbReference type="Proteomes" id="UP001460888">
    <property type="component" value="Unassembled WGS sequence"/>
</dbReference>
<name>A0ABV2AZ40_9GAMM</name>
<accession>A0ABV2AZ40</accession>
<evidence type="ECO:0000256" key="1">
    <source>
        <dbReference type="SAM" id="MobiDB-lite"/>
    </source>
</evidence>
<comment type="caution">
    <text evidence="2">The sequence shown here is derived from an EMBL/GenBank/DDBJ whole genome shotgun (WGS) entry which is preliminary data.</text>
</comment>
<dbReference type="RefSeq" id="WP_353109504.1">
    <property type="nucleotide sequence ID" value="NZ_APND01000001.1"/>
</dbReference>
<keyword evidence="3" id="KW-1185">Reference proteome</keyword>